<dbReference type="GO" id="GO:1901135">
    <property type="term" value="P:carbohydrate derivative metabolic process"/>
    <property type="evidence" value="ECO:0007669"/>
    <property type="project" value="InterPro"/>
</dbReference>
<comment type="caution">
    <text evidence="1">The sequence shown here is derived from an EMBL/GenBank/DDBJ whole genome shotgun (WGS) entry which is preliminary data.</text>
</comment>
<dbReference type="SUPFAM" id="SSF53697">
    <property type="entry name" value="SIS domain"/>
    <property type="match status" value="1"/>
</dbReference>
<evidence type="ECO:0000313" key="2">
    <source>
        <dbReference type="Proteomes" id="UP000295515"/>
    </source>
</evidence>
<proteinExistence type="predicted"/>
<name>A0A4V6P4B2_9FIRM</name>
<protein>
    <submittedName>
        <fullName evidence="1">DNA-binding MurR/RpiR family transcriptional regulator</fullName>
    </submittedName>
</protein>
<dbReference type="GeneID" id="98914793"/>
<evidence type="ECO:0000313" key="1">
    <source>
        <dbReference type="EMBL" id="TCW01281.1"/>
    </source>
</evidence>
<dbReference type="RefSeq" id="WP_066449533.1">
    <property type="nucleotide sequence ID" value="NZ_CAUWFI010000001.1"/>
</dbReference>
<dbReference type="Gene3D" id="3.40.50.10490">
    <property type="entry name" value="Glucose-6-phosphate isomerase like protein, domain 1"/>
    <property type="match status" value="1"/>
</dbReference>
<dbReference type="Proteomes" id="UP000295515">
    <property type="component" value="Unassembled WGS sequence"/>
</dbReference>
<reference evidence="1 2" key="1">
    <citation type="submission" date="2019-03" db="EMBL/GenBank/DDBJ databases">
        <title>Genomic Encyclopedia of Type Strains, Phase IV (KMG-IV): sequencing the most valuable type-strain genomes for metagenomic binning, comparative biology and taxonomic classification.</title>
        <authorList>
            <person name="Goeker M."/>
        </authorList>
    </citation>
    <scope>NUCLEOTIDE SEQUENCE [LARGE SCALE GENOMIC DNA]</scope>
    <source>
        <strain evidence="1 2">DSM 29487</strain>
    </source>
</reference>
<organism evidence="1 2">
    <name type="scientific">Longibaculum muris</name>
    <dbReference type="NCBI Taxonomy" id="1796628"/>
    <lineage>
        <taxon>Bacteria</taxon>
        <taxon>Bacillati</taxon>
        <taxon>Bacillota</taxon>
        <taxon>Erysipelotrichia</taxon>
        <taxon>Erysipelotrichales</taxon>
        <taxon>Coprobacillaceae</taxon>
        <taxon>Longibaculum</taxon>
    </lineage>
</organism>
<dbReference type="AlphaFoldDB" id="A0A4V6P4B2"/>
<accession>A0A4V6P4B2</accession>
<dbReference type="GO" id="GO:0003677">
    <property type="term" value="F:DNA binding"/>
    <property type="evidence" value="ECO:0007669"/>
    <property type="project" value="UniProtKB-KW"/>
</dbReference>
<keyword evidence="1" id="KW-0238">DNA-binding</keyword>
<dbReference type="GO" id="GO:0097367">
    <property type="term" value="F:carbohydrate derivative binding"/>
    <property type="evidence" value="ECO:0007669"/>
    <property type="project" value="InterPro"/>
</dbReference>
<sequence>MNILLSRILTYLNGTLFHDFHYKICTFVIFHYLEMEDMSEEKFLELGSFKKEELYAFIALLGFNQYEEFRETLVNHHQTRLNQIRVRMLGVDSRDFIEKMDKDCSDDEMETIISDICAKLYKAKRIVVFGALYPISIAIELQTDMITFGKPFIQYHSYDPIVMDEKDVAIVISATGRYLEGFKKSKEDVHIENAQQILITQNKKYLRTETSPNCKVIYVPGKFDSINFNYQIMTICDLIRLHYFQQYYL</sequence>
<keyword evidence="2" id="KW-1185">Reference proteome</keyword>
<dbReference type="InterPro" id="IPR046348">
    <property type="entry name" value="SIS_dom_sf"/>
</dbReference>
<gene>
    <name evidence="1" type="ORF">EDD60_10499</name>
</gene>
<dbReference type="EMBL" id="SMCQ01000004">
    <property type="protein sequence ID" value="TCW01281.1"/>
    <property type="molecule type" value="Genomic_DNA"/>
</dbReference>